<evidence type="ECO:0000256" key="5">
    <source>
        <dbReference type="ARBA" id="ARBA00022692"/>
    </source>
</evidence>
<evidence type="ECO:0000256" key="3">
    <source>
        <dbReference type="ARBA" id="ARBA00022676"/>
    </source>
</evidence>
<evidence type="ECO:0000256" key="4">
    <source>
        <dbReference type="ARBA" id="ARBA00022679"/>
    </source>
</evidence>
<dbReference type="AlphaFoldDB" id="A0A1F7J076"/>
<keyword evidence="5 8" id="KW-0812">Transmembrane</keyword>
<dbReference type="GO" id="GO:0009103">
    <property type="term" value="P:lipopolysaccharide biosynthetic process"/>
    <property type="evidence" value="ECO:0007669"/>
    <property type="project" value="UniProtKB-ARBA"/>
</dbReference>
<evidence type="ECO:0000259" key="9">
    <source>
        <dbReference type="Pfam" id="PF13231"/>
    </source>
</evidence>
<sequence>MFDIRKIFDFIKKNFAAYDVVVILILVVAYFATRLINLDKWPIFSDEGIYIRWAKVAWHDPNWRFISVTDGRQPLQTWATIPFLKIFPDNALLAGRLFSVTTGFIGLLGMFSLVFYLWGKRAALIATTFFVFIPYLIFYDRIALVDSTVNAGFIWILFFSILLVRTRRLDIALIMGFIGGFALLAKSSSRMFLMLAATAPVLIFDLKRKVESTVQSLNYYILLGIAFGISLFFYNVQRLSPFFHYVALKNTTFVMTFEEFLKTPFAYVHNFRYIPLYITWEAGFVIVPFSIVGLFLLFKKDFRFFLYLMIFIIAPYIAIGFFAKILFPRYVIFYASILIITATYALMQIKNLKTRNLMLALIVASMLVFDYPLIFNPSRASFPEVDRGQYVEGVTAVWGAQDLMELMRVRSHEKPVLILAEGNFGLVADVLDVFLKEGDKIEIKGLWPLDEKDLYEYQPELAKRQVYVVFSHRTEFPESWPIELVKKYEKPGGKEALYLFKLHEAK</sequence>
<feature type="transmembrane region" description="Helical" evidence="8">
    <location>
        <begin position="144"/>
        <end position="164"/>
    </location>
</feature>
<evidence type="ECO:0000256" key="7">
    <source>
        <dbReference type="ARBA" id="ARBA00023136"/>
    </source>
</evidence>
<dbReference type="GO" id="GO:0005886">
    <property type="term" value="C:plasma membrane"/>
    <property type="evidence" value="ECO:0007669"/>
    <property type="project" value="UniProtKB-SubCell"/>
</dbReference>
<evidence type="ECO:0000256" key="8">
    <source>
        <dbReference type="SAM" id="Phobius"/>
    </source>
</evidence>
<evidence type="ECO:0000313" key="11">
    <source>
        <dbReference type="Proteomes" id="UP000177141"/>
    </source>
</evidence>
<keyword evidence="3" id="KW-0328">Glycosyltransferase</keyword>
<feature type="transmembrane region" description="Helical" evidence="8">
    <location>
        <begin position="304"/>
        <end position="325"/>
    </location>
</feature>
<evidence type="ECO:0000256" key="2">
    <source>
        <dbReference type="ARBA" id="ARBA00022475"/>
    </source>
</evidence>
<protein>
    <recommendedName>
        <fullName evidence="9">Glycosyltransferase RgtA/B/C/D-like domain-containing protein</fullName>
    </recommendedName>
</protein>
<feature type="transmembrane region" description="Helical" evidence="8">
    <location>
        <begin position="219"/>
        <end position="236"/>
    </location>
</feature>
<keyword evidence="7 8" id="KW-0472">Membrane</keyword>
<evidence type="ECO:0000256" key="6">
    <source>
        <dbReference type="ARBA" id="ARBA00022989"/>
    </source>
</evidence>
<reference evidence="10 11" key="1">
    <citation type="journal article" date="2016" name="Nat. Commun.">
        <title>Thousands of microbial genomes shed light on interconnected biogeochemical processes in an aquifer system.</title>
        <authorList>
            <person name="Anantharaman K."/>
            <person name="Brown C.T."/>
            <person name="Hug L.A."/>
            <person name="Sharon I."/>
            <person name="Castelle C.J."/>
            <person name="Probst A.J."/>
            <person name="Thomas B.C."/>
            <person name="Singh A."/>
            <person name="Wilkins M.J."/>
            <person name="Karaoz U."/>
            <person name="Brodie E.L."/>
            <person name="Williams K.H."/>
            <person name="Hubbard S.S."/>
            <person name="Banfield J.F."/>
        </authorList>
    </citation>
    <scope>NUCLEOTIDE SEQUENCE [LARGE SCALE GENOMIC DNA]</scope>
</reference>
<name>A0A1F7J076_9BACT</name>
<comment type="caution">
    <text evidence="10">The sequence shown here is derived from an EMBL/GenBank/DDBJ whole genome shotgun (WGS) entry which is preliminary data.</text>
</comment>
<gene>
    <name evidence="10" type="ORF">A3A93_00670</name>
</gene>
<proteinExistence type="predicted"/>
<feature type="transmembrane region" description="Helical" evidence="8">
    <location>
        <begin position="15"/>
        <end position="32"/>
    </location>
</feature>
<feature type="transmembrane region" description="Helical" evidence="8">
    <location>
        <begin position="274"/>
        <end position="297"/>
    </location>
</feature>
<dbReference type="InterPro" id="IPR038731">
    <property type="entry name" value="RgtA/B/C-like"/>
</dbReference>
<dbReference type="InterPro" id="IPR050297">
    <property type="entry name" value="LipidA_mod_glycosyltrf_83"/>
</dbReference>
<feature type="domain" description="Glycosyltransferase RgtA/B/C/D-like" evidence="9">
    <location>
        <begin position="74"/>
        <end position="223"/>
    </location>
</feature>
<keyword evidence="4" id="KW-0808">Transferase</keyword>
<evidence type="ECO:0000256" key="1">
    <source>
        <dbReference type="ARBA" id="ARBA00004651"/>
    </source>
</evidence>
<keyword evidence="2" id="KW-1003">Cell membrane</keyword>
<accession>A0A1F7J076</accession>
<dbReference type="GO" id="GO:0016763">
    <property type="term" value="F:pentosyltransferase activity"/>
    <property type="evidence" value="ECO:0007669"/>
    <property type="project" value="TreeGrafter"/>
</dbReference>
<organism evidence="10 11">
    <name type="scientific">Candidatus Roizmanbacteria bacterium RIFCSPLOWO2_01_FULL_38_12</name>
    <dbReference type="NCBI Taxonomy" id="1802061"/>
    <lineage>
        <taxon>Bacteria</taxon>
        <taxon>Candidatus Roizmaniibacteriota</taxon>
    </lineage>
</organism>
<dbReference type="EMBL" id="MGAL01000007">
    <property type="protein sequence ID" value="OGK49009.1"/>
    <property type="molecule type" value="Genomic_DNA"/>
</dbReference>
<comment type="subcellular location">
    <subcellularLocation>
        <location evidence="1">Cell membrane</location>
        <topology evidence="1">Multi-pass membrane protein</topology>
    </subcellularLocation>
</comment>
<dbReference type="STRING" id="1802061.A3A93_00670"/>
<dbReference type="Proteomes" id="UP000177141">
    <property type="component" value="Unassembled WGS sequence"/>
</dbReference>
<keyword evidence="6 8" id="KW-1133">Transmembrane helix</keyword>
<feature type="transmembrane region" description="Helical" evidence="8">
    <location>
        <begin position="331"/>
        <end position="349"/>
    </location>
</feature>
<feature type="transmembrane region" description="Helical" evidence="8">
    <location>
        <begin position="356"/>
        <end position="375"/>
    </location>
</feature>
<feature type="transmembrane region" description="Helical" evidence="8">
    <location>
        <begin position="169"/>
        <end position="185"/>
    </location>
</feature>
<dbReference type="PANTHER" id="PTHR33908">
    <property type="entry name" value="MANNOSYLTRANSFERASE YKCB-RELATED"/>
    <property type="match status" value="1"/>
</dbReference>
<evidence type="ECO:0000313" key="10">
    <source>
        <dbReference type="EMBL" id="OGK49009.1"/>
    </source>
</evidence>
<feature type="transmembrane region" description="Helical" evidence="8">
    <location>
        <begin position="97"/>
        <end position="117"/>
    </location>
</feature>
<dbReference type="Pfam" id="PF13231">
    <property type="entry name" value="PMT_2"/>
    <property type="match status" value="1"/>
</dbReference>
<feature type="transmembrane region" description="Helical" evidence="8">
    <location>
        <begin position="122"/>
        <end position="138"/>
    </location>
</feature>
<dbReference type="PANTHER" id="PTHR33908:SF11">
    <property type="entry name" value="MEMBRANE PROTEIN"/>
    <property type="match status" value="1"/>
</dbReference>